<proteinExistence type="predicted"/>
<dbReference type="InterPro" id="IPR011912">
    <property type="entry name" value="Heptose_epim"/>
</dbReference>
<name>A0A7M2WWP9_9BACT</name>
<evidence type="ECO:0000313" key="5">
    <source>
        <dbReference type="EMBL" id="QOV89632.1"/>
    </source>
</evidence>
<dbReference type="InterPro" id="IPR036291">
    <property type="entry name" value="NAD(P)-bd_dom_sf"/>
</dbReference>
<evidence type="ECO:0000313" key="6">
    <source>
        <dbReference type="Proteomes" id="UP000593765"/>
    </source>
</evidence>
<dbReference type="GO" id="GO:0050661">
    <property type="term" value="F:NADP binding"/>
    <property type="evidence" value="ECO:0007669"/>
    <property type="project" value="InterPro"/>
</dbReference>
<dbReference type="AlphaFoldDB" id="A0A7M2WWP9"/>
<evidence type="ECO:0000256" key="1">
    <source>
        <dbReference type="ARBA" id="ARBA00022857"/>
    </source>
</evidence>
<dbReference type="EMBL" id="CP063458">
    <property type="protein sequence ID" value="QOV89632.1"/>
    <property type="molecule type" value="Genomic_DNA"/>
</dbReference>
<dbReference type="PANTHER" id="PTHR43103">
    <property type="entry name" value="NUCLEOSIDE-DIPHOSPHATE-SUGAR EPIMERASE"/>
    <property type="match status" value="1"/>
</dbReference>
<dbReference type="SUPFAM" id="SSF51735">
    <property type="entry name" value="NAD(P)-binding Rossmann-fold domains"/>
    <property type="match status" value="1"/>
</dbReference>
<keyword evidence="2 5" id="KW-0413">Isomerase</keyword>
<dbReference type="PANTHER" id="PTHR43103:SF3">
    <property type="entry name" value="ADP-L-GLYCERO-D-MANNO-HEPTOSE-6-EPIMERASE"/>
    <property type="match status" value="1"/>
</dbReference>
<dbReference type="EC" id="5.1.3.20" evidence="5"/>
<dbReference type="Gene3D" id="3.90.25.10">
    <property type="entry name" value="UDP-galactose 4-epimerase, domain 1"/>
    <property type="match status" value="1"/>
</dbReference>
<dbReference type="Gene3D" id="3.40.50.720">
    <property type="entry name" value="NAD(P)-binding Rossmann-like Domain"/>
    <property type="match status" value="1"/>
</dbReference>
<dbReference type="Pfam" id="PF01370">
    <property type="entry name" value="Epimerase"/>
    <property type="match status" value="1"/>
</dbReference>
<organism evidence="5 6">
    <name type="scientific">Humisphaera borealis</name>
    <dbReference type="NCBI Taxonomy" id="2807512"/>
    <lineage>
        <taxon>Bacteria</taxon>
        <taxon>Pseudomonadati</taxon>
        <taxon>Planctomycetota</taxon>
        <taxon>Phycisphaerae</taxon>
        <taxon>Tepidisphaerales</taxon>
        <taxon>Tepidisphaeraceae</taxon>
        <taxon>Humisphaera</taxon>
    </lineage>
</organism>
<dbReference type="InterPro" id="IPR001509">
    <property type="entry name" value="Epimerase_deHydtase"/>
</dbReference>
<evidence type="ECO:0000256" key="2">
    <source>
        <dbReference type="ARBA" id="ARBA00023235"/>
    </source>
</evidence>
<reference evidence="5 6" key="1">
    <citation type="submission" date="2020-10" db="EMBL/GenBank/DDBJ databases">
        <title>Wide distribution of Phycisphaera-like planctomycetes from WD2101 soil group in peatlands and genome analysis of the first cultivated representative.</title>
        <authorList>
            <person name="Dedysh S.N."/>
            <person name="Beletsky A.V."/>
            <person name="Ivanova A."/>
            <person name="Kulichevskaya I.S."/>
            <person name="Suzina N.E."/>
            <person name="Philippov D.A."/>
            <person name="Rakitin A.L."/>
            <person name="Mardanov A.V."/>
            <person name="Ravin N.V."/>
        </authorList>
    </citation>
    <scope>NUCLEOTIDE SEQUENCE [LARGE SCALE GENOMIC DNA]</scope>
    <source>
        <strain evidence="5 6">M1803</strain>
    </source>
</reference>
<dbReference type="GO" id="GO:0008712">
    <property type="term" value="F:ADP-glyceromanno-heptose 6-epimerase activity"/>
    <property type="evidence" value="ECO:0007669"/>
    <property type="project" value="UniProtKB-EC"/>
</dbReference>
<keyword evidence="1" id="KW-0521">NADP</keyword>
<gene>
    <name evidence="5" type="primary">rfaD</name>
    <name evidence="5" type="ORF">IPV69_26160</name>
</gene>
<keyword evidence="6" id="KW-1185">Reference proteome</keyword>
<evidence type="ECO:0000259" key="4">
    <source>
        <dbReference type="Pfam" id="PF01370"/>
    </source>
</evidence>
<evidence type="ECO:0000256" key="3">
    <source>
        <dbReference type="ARBA" id="ARBA00023277"/>
    </source>
</evidence>
<dbReference type="NCBIfam" id="TIGR02197">
    <property type="entry name" value="heptose_epim"/>
    <property type="match status" value="1"/>
</dbReference>
<dbReference type="GO" id="GO:0005975">
    <property type="term" value="P:carbohydrate metabolic process"/>
    <property type="evidence" value="ECO:0007669"/>
    <property type="project" value="InterPro"/>
</dbReference>
<sequence>MRMLVTGGAGFIGSNLAKRLLADGHDVVVLDDFSSATFKNLVDFRGDVLTLDLYADDLNTLQASGPFDVIFHQASITDTTVLDQRKMMQNNAEGFRHLLNLAEMWGSRMVWASSAATYGRGPAPMKESQRPEPLNVYGYSKLSMEDLARQYAPRLKHPIVGLRYFNVYGPGEQHKGKFASMIHQLAKQMRLGKRPRIFAPGDQKRDFVYIEDVMQMNLRAAASKVSGVFNVGAGAAASFNDVVTQLNRVLKTDLPPEYFENPYDFFQTWTEADLTESRASLGYAPKYDLSKGIDAYHASGTLGSD</sequence>
<dbReference type="Proteomes" id="UP000593765">
    <property type="component" value="Chromosome"/>
</dbReference>
<feature type="domain" description="NAD-dependent epimerase/dehydratase" evidence="4">
    <location>
        <begin position="3"/>
        <end position="232"/>
    </location>
</feature>
<accession>A0A7M2WWP9</accession>
<dbReference type="KEGG" id="hbs:IPV69_26160"/>
<protein>
    <submittedName>
        <fullName evidence="5">ADP-glyceromanno-heptose 6-epimerase</fullName>
        <ecNumber evidence="5">5.1.3.20</ecNumber>
    </submittedName>
</protein>
<keyword evidence="3" id="KW-0119">Carbohydrate metabolism</keyword>
<dbReference type="RefSeq" id="WP_206292683.1">
    <property type="nucleotide sequence ID" value="NZ_CP063458.1"/>
</dbReference>